<protein>
    <recommendedName>
        <fullName evidence="2">TATA element modulatory factor 1 TATA binding domain-containing protein</fullName>
    </recommendedName>
</protein>
<dbReference type="EMBL" id="KV442167">
    <property type="protein sequence ID" value="OAQ22428.1"/>
    <property type="molecule type" value="Genomic_DNA"/>
</dbReference>
<accession>A0A197JBM8</accession>
<reference evidence="3 4" key="1">
    <citation type="submission" date="2016-05" db="EMBL/GenBank/DDBJ databases">
        <title>Genome sequencing reveals origins of a unique bacterial endosymbiosis in the earliest lineages of terrestrial Fungi.</title>
        <authorList>
            <consortium name="DOE Joint Genome Institute"/>
            <person name="Uehling J."/>
            <person name="Gryganskyi A."/>
            <person name="Hameed K."/>
            <person name="Tschaplinski T."/>
            <person name="Misztal P."/>
            <person name="Wu S."/>
            <person name="Desiro A."/>
            <person name="Vande Pol N."/>
            <person name="Du Z.-Y."/>
            <person name="Zienkiewicz A."/>
            <person name="Zienkiewicz K."/>
            <person name="Morin E."/>
            <person name="Tisserant E."/>
            <person name="Splivallo R."/>
            <person name="Hainaut M."/>
            <person name="Henrissat B."/>
            <person name="Ohm R."/>
            <person name="Kuo A."/>
            <person name="Yan J."/>
            <person name="Lipzen A."/>
            <person name="Nolan M."/>
            <person name="Labutti K."/>
            <person name="Barry K."/>
            <person name="Goldstein A."/>
            <person name="Labbe J."/>
            <person name="Schadt C."/>
            <person name="Tuskan G."/>
            <person name="Grigoriev I."/>
            <person name="Martin F."/>
            <person name="Vilgalys R."/>
            <person name="Bonito G."/>
        </authorList>
    </citation>
    <scope>NUCLEOTIDE SEQUENCE [LARGE SCALE GENOMIC DNA]</scope>
    <source>
        <strain evidence="3 4">AG-77</strain>
    </source>
</reference>
<evidence type="ECO:0000313" key="4">
    <source>
        <dbReference type="Proteomes" id="UP000078512"/>
    </source>
</evidence>
<evidence type="ECO:0000259" key="2">
    <source>
        <dbReference type="Pfam" id="PF12325"/>
    </source>
</evidence>
<dbReference type="AlphaFoldDB" id="A0A197JBM8"/>
<dbReference type="InterPro" id="IPR052602">
    <property type="entry name" value="Growth_transcription_reg"/>
</dbReference>
<dbReference type="Proteomes" id="UP000078512">
    <property type="component" value="Unassembled WGS sequence"/>
</dbReference>
<dbReference type="GO" id="GO:0005794">
    <property type="term" value="C:Golgi apparatus"/>
    <property type="evidence" value="ECO:0007669"/>
    <property type="project" value="TreeGrafter"/>
</dbReference>
<dbReference type="InterPro" id="IPR022091">
    <property type="entry name" value="TMF_TATA-bd"/>
</dbReference>
<feature type="coiled-coil region" evidence="1">
    <location>
        <begin position="17"/>
        <end position="128"/>
    </location>
</feature>
<dbReference type="OrthoDB" id="74178at2759"/>
<feature type="domain" description="TATA element modulatory factor 1 TATA binding" evidence="2">
    <location>
        <begin position="12"/>
        <end position="118"/>
    </location>
</feature>
<evidence type="ECO:0000256" key="1">
    <source>
        <dbReference type="SAM" id="Coils"/>
    </source>
</evidence>
<dbReference type="PANTHER" id="PTHR46515:SF1">
    <property type="entry name" value="TATA ELEMENT MODULATORY FACTOR"/>
    <property type="match status" value="1"/>
</dbReference>
<evidence type="ECO:0000313" key="3">
    <source>
        <dbReference type="EMBL" id="OAQ22428.1"/>
    </source>
</evidence>
<proteinExistence type="predicted"/>
<dbReference type="STRING" id="1314771.A0A197JBM8"/>
<dbReference type="GO" id="GO:0005783">
    <property type="term" value="C:endoplasmic reticulum"/>
    <property type="evidence" value="ECO:0007669"/>
    <property type="project" value="TreeGrafter"/>
</dbReference>
<dbReference type="Pfam" id="PF12325">
    <property type="entry name" value="TMF_TATA_bd"/>
    <property type="match status" value="1"/>
</dbReference>
<organism evidence="3 4">
    <name type="scientific">Linnemannia elongata AG-77</name>
    <dbReference type="NCBI Taxonomy" id="1314771"/>
    <lineage>
        <taxon>Eukaryota</taxon>
        <taxon>Fungi</taxon>
        <taxon>Fungi incertae sedis</taxon>
        <taxon>Mucoromycota</taxon>
        <taxon>Mortierellomycotina</taxon>
        <taxon>Mortierellomycetes</taxon>
        <taxon>Mortierellales</taxon>
        <taxon>Mortierellaceae</taxon>
        <taxon>Linnemannia</taxon>
    </lineage>
</organism>
<sequence>MGLGGGSGSNAGQAVAIERLNTMVRQLEGQVTFLAEQVRSANRNKDELSDELVKVTMELEELQGAAAKVPNLEQELTLLKDRHKAALEMLGEKTEEVQELRADILDVKEAYRDQINELLAQLEKLRKANAAH</sequence>
<dbReference type="PANTHER" id="PTHR46515">
    <property type="entry name" value="TATA ELEMENT MODULATORY FACTOR TMF1"/>
    <property type="match status" value="1"/>
</dbReference>
<keyword evidence="4" id="KW-1185">Reference proteome</keyword>
<name>A0A197JBM8_9FUNG</name>
<gene>
    <name evidence="3" type="ORF">K457DRAFT_84842</name>
</gene>
<keyword evidence="1" id="KW-0175">Coiled coil</keyword>